<feature type="active site" description="Proton acceptor" evidence="3">
    <location>
        <position position="171"/>
    </location>
</feature>
<reference evidence="6 7" key="1">
    <citation type="submission" date="2015-03" db="EMBL/GenBank/DDBJ databases">
        <title>Draft genome of the nematode, Opisthorchis viverrini.</title>
        <authorList>
            <person name="Mitreva M."/>
        </authorList>
    </citation>
    <scope>NUCLEOTIDE SEQUENCE [LARGE SCALE GENOMIC DNA]</scope>
    <source>
        <strain evidence="6">Khon Kaen</strain>
    </source>
</reference>
<dbReference type="GO" id="GO:0005886">
    <property type="term" value="C:plasma membrane"/>
    <property type="evidence" value="ECO:0007669"/>
    <property type="project" value="TreeGrafter"/>
</dbReference>
<evidence type="ECO:0000256" key="5">
    <source>
        <dbReference type="SAM" id="Phobius"/>
    </source>
</evidence>
<dbReference type="Gene3D" id="3.30.420.150">
    <property type="entry name" value="Exopolyphosphatase. Domain 2"/>
    <property type="match status" value="1"/>
</dbReference>
<proteinExistence type="inferred from homology"/>
<keyword evidence="2" id="KW-0378">Hydrolase</keyword>
<feature type="transmembrane region" description="Helical" evidence="5">
    <location>
        <begin position="12"/>
        <end position="36"/>
    </location>
</feature>
<dbReference type="Proteomes" id="UP000243686">
    <property type="component" value="Unassembled WGS sequence"/>
</dbReference>
<dbReference type="GO" id="GO:0017111">
    <property type="term" value="F:ribonucleoside triphosphate phosphatase activity"/>
    <property type="evidence" value="ECO:0007669"/>
    <property type="project" value="TreeGrafter"/>
</dbReference>
<dbReference type="InterPro" id="IPR000407">
    <property type="entry name" value="GDA1_CD39_NTPase"/>
</dbReference>
<organism evidence="6 7">
    <name type="scientific">Opisthorchis viverrini</name>
    <name type="common">Southeast Asian liver fluke</name>
    <dbReference type="NCBI Taxonomy" id="6198"/>
    <lineage>
        <taxon>Eukaryota</taxon>
        <taxon>Metazoa</taxon>
        <taxon>Spiralia</taxon>
        <taxon>Lophotrochozoa</taxon>
        <taxon>Platyhelminthes</taxon>
        <taxon>Trematoda</taxon>
        <taxon>Digenea</taxon>
        <taxon>Opisthorchiida</taxon>
        <taxon>Opisthorchiata</taxon>
        <taxon>Opisthorchiidae</taxon>
        <taxon>Opisthorchis</taxon>
    </lineage>
</organism>
<dbReference type="GO" id="GO:0004382">
    <property type="term" value="F:GDP phosphatase activity"/>
    <property type="evidence" value="ECO:0007669"/>
    <property type="project" value="TreeGrafter"/>
</dbReference>
<comment type="similarity">
    <text evidence="1">Belongs to the GDA1/CD39 NTPase family.</text>
</comment>
<keyword evidence="5" id="KW-0812">Transmembrane</keyword>
<keyword evidence="4" id="KW-0547">Nucleotide-binding</keyword>
<keyword evidence="4" id="KW-0067">ATP-binding</keyword>
<evidence type="ECO:0000256" key="2">
    <source>
        <dbReference type="ARBA" id="ARBA00022801"/>
    </source>
</evidence>
<feature type="transmembrane region" description="Helical" evidence="5">
    <location>
        <begin position="478"/>
        <end position="502"/>
    </location>
</feature>
<keyword evidence="7" id="KW-1185">Reference proteome</keyword>
<feature type="binding site" evidence="4">
    <location>
        <begin position="205"/>
        <end position="209"/>
    </location>
    <ligand>
        <name>ATP</name>
        <dbReference type="ChEBI" id="CHEBI:30616"/>
    </ligand>
</feature>
<evidence type="ECO:0000313" key="7">
    <source>
        <dbReference type="Proteomes" id="UP000243686"/>
    </source>
</evidence>
<sequence>MECSAATRRGLIIGATVVIAISAVALIIVAVLYALASNVGLMHAVVLDAGSTSTKLNLYEWVDDPFRTNAQVKQIADSRVRPGISAFVDQPFEAYKKLEEPLKALVANLSEEERKKTPVYLAATAGMRLKLLEDPLGSLDLFDKLRRGLLTSGLSVQVPNERIRLLSGAEEGLFGWITVNNILNLITTDVQVSSDRTVGSLDLGGASTQIAFVPSPVPTTLEKTADMFPLKLFGGQYDVYSHSFLCYGKNEAERRVMGAAIGSSMGSEISHPCLLSGYLSGEMDPDKIFSGPCMSGSYANKVFGKEYTKPPQLTKFKFKGTGNLDTCKDLISKQFKKDNCTIPPCSFNNVFQPPVVGEFRAYAGFSYVAKYLFSSRSTGISKTEFGEKVKEFCTQPWQTIAAKTPPEEQESVAKYCFDGVFVSVLLQNYGFTEDEEWKKITFGDKIEGTTVSWALGYMLDQSGFLPSESPPINMPVTLFAGLAALLASMLIVAVVMLVLALCGCIKTGERFE</sequence>
<protein>
    <submittedName>
        <fullName evidence="6">GDA1/CD39 family protein</fullName>
    </submittedName>
</protein>
<keyword evidence="5" id="KW-1133">Transmembrane helix</keyword>
<evidence type="ECO:0000256" key="4">
    <source>
        <dbReference type="PIRSR" id="PIRSR600407-2"/>
    </source>
</evidence>
<gene>
    <name evidence="6" type="ORF">X801_00186</name>
</gene>
<evidence type="ECO:0000256" key="3">
    <source>
        <dbReference type="PIRSR" id="PIRSR600407-1"/>
    </source>
</evidence>
<dbReference type="AlphaFoldDB" id="A0A1S8XB08"/>
<evidence type="ECO:0000313" key="6">
    <source>
        <dbReference type="EMBL" id="OON23885.1"/>
    </source>
</evidence>
<accession>A0A1S8XB08</accession>
<evidence type="ECO:0000256" key="1">
    <source>
        <dbReference type="ARBA" id="ARBA00009283"/>
    </source>
</evidence>
<dbReference type="PANTHER" id="PTHR11782:SF83">
    <property type="entry name" value="GUANOSINE-DIPHOSPHATASE"/>
    <property type="match status" value="1"/>
</dbReference>
<keyword evidence="5" id="KW-0472">Membrane</keyword>
<dbReference type="Gene3D" id="3.30.420.40">
    <property type="match status" value="1"/>
</dbReference>
<dbReference type="PANTHER" id="PTHR11782">
    <property type="entry name" value="ADENOSINE/GUANOSINE DIPHOSPHATASE"/>
    <property type="match status" value="1"/>
</dbReference>
<dbReference type="GO" id="GO:0045134">
    <property type="term" value="F:UDP phosphatase activity"/>
    <property type="evidence" value="ECO:0007669"/>
    <property type="project" value="TreeGrafter"/>
</dbReference>
<dbReference type="GO" id="GO:0005524">
    <property type="term" value="F:ATP binding"/>
    <property type="evidence" value="ECO:0007669"/>
    <property type="project" value="UniProtKB-KW"/>
</dbReference>
<dbReference type="EMBL" id="KV891476">
    <property type="protein sequence ID" value="OON23885.1"/>
    <property type="molecule type" value="Genomic_DNA"/>
</dbReference>
<dbReference type="Pfam" id="PF01150">
    <property type="entry name" value="GDA1_CD39"/>
    <property type="match status" value="1"/>
</dbReference>
<name>A0A1S8XB08_OPIVI</name>
<dbReference type="GO" id="GO:0009134">
    <property type="term" value="P:nucleoside diphosphate catabolic process"/>
    <property type="evidence" value="ECO:0007669"/>
    <property type="project" value="TreeGrafter"/>
</dbReference>